<dbReference type="Proteomes" id="UP000790377">
    <property type="component" value="Unassembled WGS sequence"/>
</dbReference>
<proteinExistence type="predicted"/>
<organism evidence="1 2">
    <name type="scientific">Hygrophoropsis aurantiaca</name>
    <dbReference type="NCBI Taxonomy" id="72124"/>
    <lineage>
        <taxon>Eukaryota</taxon>
        <taxon>Fungi</taxon>
        <taxon>Dikarya</taxon>
        <taxon>Basidiomycota</taxon>
        <taxon>Agaricomycotina</taxon>
        <taxon>Agaricomycetes</taxon>
        <taxon>Agaricomycetidae</taxon>
        <taxon>Boletales</taxon>
        <taxon>Coniophorineae</taxon>
        <taxon>Hygrophoropsidaceae</taxon>
        <taxon>Hygrophoropsis</taxon>
    </lineage>
</organism>
<protein>
    <submittedName>
        <fullName evidence="1">Kinase-like domain-containing protein</fullName>
    </submittedName>
</protein>
<keyword evidence="2" id="KW-1185">Reference proteome</keyword>
<comment type="caution">
    <text evidence="1">The sequence shown here is derived from an EMBL/GenBank/DDBJ whole genome shotgun (WGS) entry which is preliminary data.</text>
</comment>
<accession>A0ACB7ZYB6</accession>
<name>A0ACB7ZYB6_9AGAM</name>
<reference evidence="1" key="1">
    <citation type="journal article" date="2021" name="New Phytol.">
        <title>Evolutionary innovations through gain and loss of genes in the ectomycorrhizal Boletales.</title>
        <authorList>
            <person name="Wu G."/>
            <person name="Miyauchi S."/>
            <person name="Morin E."/>
            <person name="Kuo A."/>
            <person name="Drula E."/>
            <person name="Varga T."/>
            <person name="Kohler A."/>
            <person name="Feng B."/>
            <person name="Cao Y."/>
            <person name="Lipzen A."/>
            <person name="Daum C."/>
            <person name="Hundley H."/>
            <person name="Pangilinan J."/>
            <person name="Johnson J."/>
            <person name="Barry K."/>
            <person name="LaButti K."/>
            <person name="Ng V."/>
            <person name="Ahrendt S."/>
            <person name="Min B."/>
            <person name="Choi I.G."/>
            <person name="Park H."/>
            <person name="Plett J.M."/>
            <person name="Magnuson J."/>
            <person name="Spatafora J.W."/>
            <person name="Nagy L.G."/>
            <person name="Henrissat B."/>
            <person name="Grigoriev I.V."/>
            <person name="Yang Z.L."/>
            <person name="Xu J."/>
            <person name="Martin F.M."/>
        </authorList>
    </citation>
    <scope>NUCLEOTIDE SEQUENCE</scope>
    <source>
        <strain evidence="1">ATCC 28755</strain>
    </source>
</reference>
<evidence type="ECO:0000313" key="2">
    <source>
        <dbReference type="Proteomes" id="UP000790377"/>
    </source>
</evidence>
<evidence type="ECO:0000313" key="1">
    <source>
        <dbReference type="EMBL" id="KAH7905718.1"/>
    </source>
</evidence>
<dbReference type="EMBL" id="MU268136">
    <property type="protein sequence ID" value="KAH7905718.1"/>
    <property type="molecule type" value="Genomic_DNA"/>
</dbReference>
<gene>
    <name evidence="1" type="ORF">BJ138DRAFT_1227459</name>
</gene>
<sequence>MADYLAPAIGALQLAGTFSAVPGVAGAAIILQTINNSCAQVAIHKRKSKQLVRKCTELLNVINEHSTSLAGSEIAPAVDEAEAVLAKVGSRVQRWSRYSSFKSFLKSSQIERDLDNCQMDVDTALQKFHMTSPITIVKMQQQSMDMMSSRLANLDERLKDLLITQQEVDYAAQRHVGGGSEARELMRIGQQRLIDLQRSQTPLPPTVVYGRDRVTTSPSPTLSAPTAPTPEMTVQHQIEEALLNLHRLTGILPTVKILDNQVTKLNSTPSKGGPCSEVWEGLWLGSEKVALKCLRIMQPSDPKAERVKRRFIDEISVWANLRHDNILPLFGIVTNMGPIHIVSRWQDNGNILDYWKKNQTLNPLTLACQALRGVIYLHEHKMVHGNILNYATKQNNMLVSEEGTACICDFGLTKVIEDEAGNSASATLTNANSARWHAPELVGGEDVHLSTASDVFAFAMSILELLTKNVPYSHRKRDLSVITDLLAGRLPLKPEEPEVTRWLTEDLWAVLNKCWSSDPSCRMSAADLSSNLERLAIALESQPESFATNT</sequence>